<dbReference type="GO" id="GO:0005576">
    <property type="term" value="C:extracellular region"/>
    <property type="evidence" value="ECO:0007669"/>
    <property type="project" value="UniProtKB-SubCell"/>
</dbReference>
<keyword evidence="7" id="KW-0456">Lyase</keyword>
<evidence type="ECO:0000313" key="12">
    <source>
        <dbReference type="Proteomes" id="UP000217265"/>
    </source>
</evidence>
<feature type="signal peptide" evidence="9">
    <location>
        <begin position="1"/>
        <end position="27"/>
    </location>
</feature>
<dbReference type="Gene3D" id="2.160.20.10">
    <property type="entry name" value="Single-stranded right-handed beta-helix, Pectin lyase-like"/>
    <property type="match status" value="1"/>
</dbReference>
<evidence type="ECO:0000256" key="1">
    <source>
        <dbReference type="ARBA" id="ARBA00001913"/>
    </source>
</evidence>
<dbReference type="InterPro" id="IPR039448">
    <property type="entry name" value="Beta_helix"/>
</dbReference>
<dbReference type="SUPFAM" id="SSF51126">
    <property type="entry name" value="Pectin lyase-like"/>
    <property type="match status" value="1"/>
</dbReference>
<comment type="cofactor">
    <cofactor evidence="1">
        <name>Ca(2+)</name>
        <dbReference type="ChEBI" id="CHEBI:29108"/>
    </cofactor>
</comment>
<keyword evidence="4" id="KW-0479">Metal-binding</keyword>
<dbReference type="Proteomes" id="UP000217265">
    <property type="component" value="Chromosome"/>
</dbReference>
<name>A0A290Q956_9BACT</name>
<keyword evidence="3" id="KW-0964">Secreted</keyword>
<dbReference type="InterPro" id="IPR052052">
    <property type="entry name" value="Polysaccharide_Lyase_9"/>
</dbReference>
<keyword evidence="5 9" id="KW-0732">Signal</keyword>
<comment type="similarity">
    <text evidence="8">Belongs to the polysaccharide lyase 9 family.</text>
</comment>
<sequence length="278" mass="28413">MFTSHAPRLAKILGLALSSAFLGGAVAKADIVSDIQNAKSGTTINVSGTYSITTRINVPSGVTVTGPATFNFNGASAGFVPGNNTRLNQLTVKNVNGVGIYIYGTSGSIINSCIATGNKNTGIQIQGAGAKNNTIQYCQSYSNIDTATLGQNADGFAAKFSTGTGNVFKNCLGHHNSDDGWDFWQAGAAVTVTSCNAYNNGSLSAGNGNGFKMGSSGMNLAHVMTSCKAYSNSGTTGCGFTQNGNTGATKIISCSSYSNKTKDLLTNCVLSGGSSMQY</sequence>
<dbReference type="Pfam" id="PF13229">
    <property type="entry name" value="Beta_helix"/>
    <property type="match status" value="1"/>
</dbReference>
<dbReference type="AlphaFoldDB" id="A0A290Q956"/>
<protein>
    <recommendedName>
        <fullName evidence="10">Right handed beta helix domain-containing protein</fullName>
    </recommendedName>
</protein>
<evidence type="ECO:0000313" key="11">
    <source>
        <dbReference type="EMBL" id="ATC63730.1"/>
    </source>
</evidence>
<reference evidence="11 12" key="1">
    <citation type="submission" date="2017-09" db="EMBL/GenBank/DDBJ databases">
        <title>Complete genome sequence of Verrucomicrobial strain HZ-65, isolated from freshwater.</title>
        <authorList>
            <person name="Choi A."/>
        </authorList>
    </citation>
    <scope>NUCLEOTIDE SEQUENCE [LARGE SCALE GENOMIC DNA]</scope>
    <source>
        <strain evidence="11 12">HZ-65</strain>
    </source>
</reference>
<evidence type="ECO:0000256" key="7">
    <source>
        <dbReference type="ARBA" id="ARBA00023239"/>
    </source>
</evidence>
<accession>A0A290Q956</accession>
<dbReference type="InterPro" id="IPR006626">
    <property type="entry name" value="PbH1"/>
</dbReference>
<keyword evidence="6" id="KW-0106">Calcium</keyword>
<dbReference type="GO" id="GO:0016837">
    <property type="term" value="F:carbon-oxygen lyase activity, acting on polysaccharides"/>
    <property type="evidence" value="ECO:0007669"/>
    <property type="project" value="TreeGrafter"/>
</dbReference>
<feature type="chain" id="PRO_5013126760" description="Right handed beta helix domain-containing protein" evidence="9">
    <location>
        <begin position="28"/>
        <end position="278"/>
    </location>
</feature>
<evidence type="ECO:0000256" key="3">
    <source>
        <dbReference type="ARBA" id="ARBA00022525"/>
    </source>
</evidence>
<evidence type="ECO:0000256" key="8">
    <source>
        <dbReference type="ARBA" id="ARBA00038263"/>
    </source>
</evidence>
<evidence type="ECO:0000256" key="6">
    <source>
        <dbReference type="ARBA" id="ARBA00022837"/>
    </source>
</evidence>
<dbReference type="PANTHER" id="PTHR40088">
    <property type="entry name" value="PECTATE LYASE (EUROFUNG)"/>
    <property type="match status" value="1"/>
</dbReference>
<evidence type="ECO:0000256" key="4">
    <source>
        <dbReference type="ARBA" id="ARBA00022723"/>
    </source>
</evidence>
<gene>
    <name evidence="11" type="ORF">CMV30_07060</name>
</gene>
<evidence type="ECO:0000256" key="5">
    <source>
        <dbReference type="ARBA" id="ARBA00022729"/>
    </source>
</evidence>
<dbReference type="InterPro" id="IPR011050">
    <property type="entry name" value="Pectin_lyase_fold/virulence"/>
</dbReference>
<evidence type="ECO:0000256" key="2">
    <source>
        <dbReference type="ARBA" id="ARBA00004613"/>
    </source>
</evidence>
<dbReference type="InterPro" id="IPR012334">
    <property type="entry name" value="Pectin_lyas_fold"/>
</dbReference>
<dbReference type="SMART" id="SM00710">
    <property type="entry name" value="PbH1"/>
    <property type="match status" value="5"/>
</dbReference>
<keyword evidence="12" id="KW-1185">Reference proteome</keyword>
<dbReference type="PANTHER" id="PTHR40088:SF1">
    <property type="entry name" value="PECTATE LYASE PEL9"/>
    <property type="match status" value="1"/>
</dbReference>
<evidence type="ECO:0000259" key="10">
    <source>
        <dbReference type="Pfam" id="PF13229"/>
    </source>
</evidence>
<evidence type="ECO:0000256" key="9">
    <source>
        <dbReference type="SAM" id="SignalP"/>
    </source>
</evidence>
<dbReference type="GO" id="GO:0046872">
    <property type="term" value="F:metal ion binding"/>
    <property type="evidence" value="ECO:0007669"/>
    <property type="project" value="UniProtKB-KW"/>
</dbReference>
<dbReference type="EMBL" id="CP023344">
    <property type="protein sequence ID" value="ATC63730.1"/>
    <property type="molecule type" value="Genomic_DNA"/>
</dbReference>
<organism evidence="11 12">
    <name type="scientific">Nibricoccus aquaticus</name>
    <dbReference type="NCBI Taxonomy" id="2576891"/>
    <lineage>
        <taxon>Bacteria</taxon>
        <taxon>Pseudomonadati</taxon>
        <taxon>Verrucomicrobiota</taxon>
        <taxon>Opitutia</taxon>
        <taxon>Opitutales</taxon>
        <taxon>Opitutaceae</taxon>
        <taxon>Nibricoccus</taxon>
    </lineage>
</organism>
<dbReference type="RefSeq" id="WP_096055362.1">
    <property type="nucleotide sequence ID" value="NZ_CP023344.1"/>
</dbReference>
<feature type="domain" description="Right handed beta helix" evidence="10">
    <location>
        <begin position="83"/>
        <end position="252"/>
    </location>
</feature>
<dbReference type="KEGG" id="vbh:CMV30_07060"/>
<proteinExistence type="inferred from homology"/>
<dbReference type="OrthoDB" id="8660908at2"/>
<comment type="subcellular location">
    <subcellularLocation>
        <location evidence="2">Secreted</location>
    </subcellularLocation>
</comment>